<dbReference type="SUPFAM" id="SSF52540">
    <property type="entry name" value="P-loop containing nucleoside triphosphate hydrolases"/>
    <property type="match status" value="1"/>
</dbReference>
<dbReference type="Gene3D" id="3.40.50.300">
    <property type="entry name" value="P-loop containing nucleotide triphosphate hydrolases"/>
    <property type="match status" value="2"/>
</dbReference>
<protein>
    <submittedName>
        <fullName evidence="3">AAA family ATPase</fullName>
    </submittedName>
</protein>
<keyword evidence="4" id="KW-1185">Reference proteome</keyword>
<dbReference type="RefSeq" id="WP_317389210.1">
    <property type="nucleotide sequence ID" value="NZ_JBHRTB010000004.1"/>
</dbReference>
<gene>
    <name evidence="3" type="ORF">ACFOGP_00605</name>
</gene>
<evidence type="ECO:0000313" key="4">
    <source>
        <dbReference type="Proteomes" id="UP001595632"/>
    </source>
</evidence>
<feature type="coiled-coil region" evidence="1">
    <location>
        <begin position="763"/>
        <end position="800"/>
    </location>
</feature>
<feature type="domain" description="YhaN AAA" evidence="2">
    <location>
        <begin position="1"/>
        <end position="208"/>
    </location>
</feature>
<feature type="coiled-coil region" evidence="1">
    <location>
        <begin position="921"/>
        <end position="951"/>
    </location>
</feature>
<dbReference type="InterPro" id="IPR027417">
    <property type="entry name" value="P-loop_NTPase"/>
</dbReference>
<dbReference type="EMBL" id="JBHRTB010000004">
    <property type="protein sequence ID" value="MFC3141189.1"/>
    <property type="molecule type" value="Genomic_DNA"/>
</dbReference>
<proteinExistence type="predicted"/>
<organism evidence="3 4">
    <name type="scientific">Psychromarinibacter halotolerans</name>
    <dbReference type="NCBI Taxonomy" id="1775175"/>
    <lineage>
        <taxon>Bacteria</taxon>
        <taxon>Pseudomonadati</taxon>
        <taxon>Pseudomonadota</taxon>
        <taxon>Alphaproteobacteria</taxon>
        <taxon>Rhodobacterales</taxon>
        <taxon>Paracoccaceae</taxon>
        <taxon>Psychromarinibacter</taxon>
    </lineage>
</organism>
<dbReference type="PANTHER" id="PTHR41259">
    <property type="entry name" value="DOUBLE-STRAND BREAK REPAIR RAD50 ATPASE, PUTATIVE-RELATED"/>
    <property type="match status" value="1"/>
</dbReference>
<reference evidence="4" key="1">
    <citation type="journal article" date="2019" name="Int. J. Syst. Evol. Microbiol.">
        <title>The Global Catalogue of Microorganisms (GCM) 10K type strain sequencing project: providing services to taxonomists for standard genome sequencing and annotation.</title>
        <authorList>
            <consortium name="The Broad Institute Genomics Platform"/>
            <consortium name="The Broad Institute Genome Sequencing Center for Infectious Disease"/>
            <person name="Wu L."/>
            <person name="Ma J."/>
        </authorList>
    </citation>
    <scope>NUCLEOTIDE SEQUENCE [LARGE SCALE GENOMIC DNA]</scope>
    <source>
        <strain evidence="4">KCTC 52366</strain>
    </source>
</reference>
<feature type="coiled-coil region" evidence="1">
    <location>
        <begin position="278"/>
        <end position="305"/>
    </location>
</feature>
<feature type="coiled-coil region" evidence="1">
    <location>
        <begin position="636"/>
        <end position="667"/>
    </location>
</feature>
<dbReference type="Proteomes" id="UP001595632">
    <property type="component" value="Unassembled WGS sequence"/>
</dbReference>
<evidence type="ECO:0000259" key="2">
    <source>
        <dbReference type="Pfam" id="PF13514"/>
    </source>
</evidence>
<accession>A0ABV7GLW3</accession>
<dbReference type="PANTHER" id="PTHR41259:SF1">
    <property type="entry name" value="DOUBLE-STRAND BREAK REPAIR RAD50 ATPASE, PUTATIVE-RELATED"/>
    <property type="match status" value="1"/>
</dbReference>
<keyword evidence="1" id="KW-0175">Coiled coil</keyword>
<name>A0ABV7GLW3_9RHOB</name>
<dbReference type="InterPro" id="IPR038734">
    <property type="entry name" value="YhaN_AAA"/>
</dbReference>
<comment type="caution">
    <text evidence="3">The sequence shown here is derived from an EMBL/GenBank/DDBJ whole genome shotgun (WGS) entry which is preliminary data.</text>
</comment>
<evidence type="ECO:0000256" key="1">
    <source>
        <dbReference type="SAM" id="Coils"/>
    </source>
</evidence>
<dbReference type="Pfam" id="PF13514">
    <property type="entry name" value="AAA_27"/>
    <property type="match status" value="1"/>
</dbReference>
<sequence length="1138" mass="124697">MRLNRLDLIRYGRFKDAEIVFPRPVEGVPDVTVIFGPNEAGKSTAYHAFLELLFGFKGGAHPYAFKFERSDLLVGAELDLPGRGTMALHRNSKRTQSLLDAQDRPINEAVLSGALHGLSRETYEERFSLNEKGLREGGERIAGAQGDLGQLLHAGLSGLTGMAQTLDALAERADKFHKKRGRGNILKTGSDRLKEIGREMRADRLTTERERTLRHDRDRAAAEFEGVDAELRQTHQRQAASKAAEVWYDRTEEIGQLTEALVDFPDGPDLHPGAAERVAGLVEKIAAQTSRIAEAEEEIAKQDQVVADNPVDKLAQTLTAELERLDQLTIDGASLMGRANTARADLARRREDQEKLSRQIDAVLRLLQVPDAPASTVALEAGVLEDLAAAVQDCLTASFSNDAARAAAEVARAQQGEAPAEPQDMSALRAAFDLWKTVADLTAFETDQSQALARLIKVTAGLPGSWKELIAEGLPARETLDEVGRNWVALTADLASARNDLDARAAELAEARAHLCAQEAAPDAVDIVMTEETRRRRDMVWQQHRDDLTTETADQFETAMYADDGTRAHYLIGAEARQRLLAAQGQVRTADARYGTAKTRHDDLVTLRDRLSERCSRLALALGLGEDATPSAFSARQQALTAAAEAAAELSNAKEALKARLAHQEVARDALIDAARPLGLDPAKGDLPAQVQRALTLEDSDRKAWAKWQDGEKTIAKLNSNSEECQTDCETAQGNLDRLTAALPLPDRSLEAIRAALPHLRSLQQLYGEHQKLSARIEALEQAIAALAEGAQRLARIEDDPEDETGIDPVQVIDRARARVVVSTRADEKRVEAVLRRDETGKLKRRAEGELQTAIDDLNGCFEGQGGQDLSPRDRVAKLVERDRLRANKATADRDRQKARDGVDADLFAEELDRMPDATRAAELELALKDVQDSRDTARDAQREAARLYRDAFEAADRSDLATEQATLLEELRSGARQAAVARLGVLAARGALRRLAEERRSGMLRDVEEAFVTMTTPAWTGVDVWSQAEGEKLVGIQSDGSTVPIEQMSTGTMGQLYFALRLAGYRSFARDPGPLPMILDDIMETFDDTRARAALQLCAEIGTNGQAILFTHHAHLVELARDSIKGATVVNMPDLLF</sequence>
<evidence type="ECO:0000313" key="3">
    <source>
        <dbReference type="EMBL" id="MFC3141189.1"/>
    </source>
</evidence>